<evidence type="ECO:0000256" key="7">
    <source>
        <dbReference type="ARBA" id="ARBA00023180"/>
    </source>
</evidence>
<dbReference type="AlphaFoldDB" id="A0A834ZXX5"/>
<organism evidence="10 11">
    <name type="scientific">Tetracentron sinense</name>
    <name type="common">Spur-leaf</name>
    <dbReference type="NCBI Taxonomy" id="13715"/>
    <lineage>
        <taxon>Eukaryota</taxon>
        <taxon>Viridiplantae</taxon>
        <taxon>Streptophyta</taxon>
        <taxon>Embryophyta</taxon>
        <taxon>Tracheophyta</taxon>
        <taxon>Spermatophyta</taxon>
        <taxon>Magnoliopsida</taxon>
        <taxon>Trochodendrales</taxon>
        <taxon>Trochodendraceae</taxon>
        <taxon>Tetracentron</taxon>
    </lineage>
</organism>
<dbReference type="GO" id="GO:0005886">
    <property type="term" value="C:plasma membrane"/>
    <property type="evidence" value="ECO:0007669"/>
    <property type="project" value="UniProtKB-SubCell"/>
</dbReference>
<evidence type="ECO:0000256" key="2">
    <source>
        <dbReference type="ARBA" id="ARBA00022475"/>
    </source>
</evidence>
<proteinExistence type="predicted"/>
<keyword evidence="2" id="KW-1003">Cell membrane</keyword>
<accession>A0A834ZXX5</accession>
<keyword evidence="7" id="KW-0325">Glycoprotein</keyword>
<feature type="domain" description="X8" evidence="9">
    <location>
        <begin position="52"/>
        <end position="137"/>
    </location>
</feature>
<dbReference type="SMART" id="SM00768">
    <property type="entry name" value="X8"/>
    <property type="match status" value="1"/>
</dbReference>
<sequence length="149" mass="16209">MAVILCPSLLLFSIFIITPLQYTAFASASNSNKNPISQSKADNNGGVITVEVWCVAKNNAEDTALQTALDWACGPGGSDCRPIQLDGPCYDPKDIQKTASYAFNDYFLRNGLTQDSCRFDNTAALTSLNPSHHNCKFPSRSVELLKITN</sequence>
<evidence type="ECO:0000256" key="1">
    <source>
        <dbReference type="ARBA" id="ARBA00004609"/>
    </source>
</evidence>
<evidence type="ECO:0000256" key="4">
    <source>
        <dbReference type="ARBA" id="ARBA00022729"/>
    </source>
</evidence>
<dbReference type="Proteomes" id="UP000655225">
    <property type="component" value="Unassembled WGS sequence"/>
</dbReference>
<dbReference type="Gene3D" id="1.20.58.1040">
    <property type="match status" value="1"/>
</dbReference>
<evidence type="ECO:0000256" key="8">
    <source>
        <dbReference type="SAM" id="SignalP"/>
    </source>
</evidence>
<dbReference type="GO" id="GO:0009506">
    <property type="term" value="C:plasmodesma"/>
    <property type="evidence" value="ECO:0007669"/>
    <property type="project" value="UniProtKB-ARBA"/>
</dbReference>
<dbReference type="PANTHER" id="PTHR31044:SF33">
    <property type="entry name" value="PLASMODESMATA CALLOSE-BINDING PROTEIN 5"/>
    <property type="match status" value="1"/>
</dbReference>
<gene>
    <name evidence="10" type="ORF">HHK36_001783</name>
</gene>
<dbReference type="InterPro" id="IPR044788">
    <property type="entry name" value="X8_dom_prot"/>
</dbReference>
<evidence type="ECO:0000313" key="10">
    <source>
        <dbReference type="EMBL" id="KAF8413790.1"/>
    </source>
</evidence>
<name>A0A834ZXX5_TETSI</name>
<dbReference type="FunFam" id="1.20.58.1040:FF:000001">
    <property type="entry name" value="Glucan endo-1,3-beta-glucosidase 4"/>
    <property type="match status" value="1"/>
</dbReference>
<comment type="caution">
    <text evidence="10">The sequence shown here is derived from an EMBL/GenBank/DDBJ whole genome shotgun (WGS) entry which is preliminary data.</text>
</comment>
<keyword evidence="3" id="KW-0449">Lipoprotein</keyword>
<evidence type="ECO:0000259" key="9">
    <source>
        <dbReference type="SMART" id="SM00768"/>
    </source>
</evidence>
<comment type="subcellular location">
    <subcellularLocation>
        <location evidence="1">Cell membrane</location>
        <topology evidence="1">Lipid-anchor</topology>
        <topology evidence="1">GPI-anchor</topology>
    </subcellularLocation>
</comment>
<dbReference type="PANTHER" id="PTHR31044">
    <property type="entry name" value="BETA-1,3 GLUCANASE"/>
    <property type="match status" value="1"/>
</dbReference>
<reference evidence="10 11" key="1">
    <citation type="submission" date="2020-04" db="EMBL/GenBank/DDBJ databases">
        <title>Plant Genome Project.</title>
        <authorList>
            <person name="Zhang R.-G."/>
        </authorList>
    </citation>
    <scope>NUCLEOTIDE SEQUENCE [LARGE SCALE GENOMIC DNA]</scope>
    <source>
        <strain evidence="10">YNK0</strain>
        <tissue evidence="10">Leaf</tissue>
    </source>
</reference>
<evidence type="ECO:0000256" key="6">
    <source>
        <dbReference type="ARBA" id="ARBA00023157"/>
    </source>
</evidence>
<feature type="chain" id="PRO_5032803227" description="X8 domain-containing protein" evidence="8">
    <location>
        <begin position="29"/>
        <end position="149"/>
    </location>
</feature>
<dbReference type="GO" id="GO:0098552">
    <property type="term" value="C:side of membrane"/>
    <property type="evidence" value="ECO:0007669"/>
    <property type="project" value="UniProtKB-KW"/>
</dbReference>
<dbReference type="OrthoDB" id="1919050at2759"/>
<evidence type="ECO:0000256" key="3">
    <source>
        <dbReference type="ARBA" id="ARBA00022622"/>
    </source>
</evidence>
<dbReference type="InterPro" id="IPR012946">
    <property type="entry name" value="X8"/>
</dbReference>
<dbReference type="OMA" id="VITVEVW"/>
<keyword evidence="11" id="KW-1185">Reference proteome</keyword>
<keyword evidence="4 8" id="KW-0732">Signal</keyword>
<keyword evidence="3" id="KW-0336">GPI-anchor</keyword>
<dbReference type="Pfam" id="PF07983">
    <property type="entry name" value="X8"/>
    <property type="match status" value="1"/>
</dbReference>
<evidence type="ECO:0000313" key="11">
    <source>
        <dbReference type="Proteomes" id="UP000655225"/>
    </source>
</evidence>
<protein>
    <recommendedName>
        <fullName evidence="9">X8 domain-containing protein</fullName>
    </recommendedName>
</protein>
<feature type="signal peptide" evidence="8">
    <location>
        <begin position="1"/>
        <end position="28"/>
    </location>
</feature>
<keyword evidence="6" id="KW-1015">Disulfide bond</keyword>
<dbReference type="EMBL" id="JABCRI010000001">
    <property type="protein sequence ID" value="KAF8413790.1"/>
    <property type="molecule type" value="Genomic_DNA"/>
</dbReference>
<keyword evidence="5" id="KW-0472">Membrane</keyword>
<evidence type="ECO:0000256" key="5">
    <source>
        <dbReference type="ARBA" id="ARBA00023136"/>
    </source>
</evidence>